<dbReference type="Gene3D" id="3.20.20.70">
    <property type="entry name" value="Aldolase class I"/>
    <property type="match status" value="1"/>
</dbReference>
<evidence type="ECO:0000256" key="9">
    <source>
        <dbReference type="ARBA" id="ARBA00023235"/>
    </source>
</evidence>
<sequence length="241" mass="26707">MFYCYQERDKDGIPDMYKELKPQIMSKPLISPSLLSANFANLQADIDMINRSEADWLHLDIMDGVFVPNISFGFPVLKYVAELCEKPLDVHLMIVEPNKFIQEVKGLGTLMMNVHFEACTHLHRVVQQIKDAGMKAGVTLNPSTPVCMLADIICDVDMVLLMSVNPGFGGQKFIAHTLDKVKELRELIARTGSQALIQIDGGVNLQTGKQLVEAGADVLVAGNAVFKAPDPMDMIHQLKQL</sequence>
<dbReference type="PROSITE" id="PS01086">
    <property type="entry name" value="RIBUL_P_3_EPIMER_2"/>
    <property type="match status" value="1"/>
</dbReference>
<evidence type="ECO:0000256" key="8">
    <source>
        <dbReference type="ARBA" id="ARBA00022723"/>
    </source>
</evidence>
<dbReference type="HAMAP" id="MF_02227">
    <property type="entry name" value="RPE"/>
    <property type="match status" value="1"/>
</dbReference>
<evidence type="ECO:0000256" key="5">
    <source>
        <dbReference type="ARBA" id="ARBA00001954"/>
    </source>
</evidence>
<evidence type="ECO:0000256" key="1">
    <source>
        <dbReference type="ARBA" id="ARBA00001782"/>
    </source>
</evidence>
<dbReference type="FunFam" id="3.20.20.70:FF:000171">
    <property type="entry name" value="Ribulose-phosphate 3-epimerase"/>
    <property type="match status" value="1"/>
</dbReference>
<comment type="catalytic activity">
    <reaction evidence="1">
        <text>D-ribulose 5-phosphate = D-xylulose 5-phosphate</text>
        <dbReference type="Rhea" id="RHEA:13677"/>
        <dbReference type="ChEBI" id="CHEBI:57737"/>
        <dbReference type="ChEBI" id="CHEBI:58121"/>
        <dbReference type="EC" id="5.1.3.1"/>
    </reaction>
</comment>
<dbReference type="EC" id="5.1.3.1" evidence="7"/>
<accession>J9F7Z9</accession>
<comment type="similarity">
    <text evidence="6">Belongs to the ribulose-phosphate 3-epimerase family.</text>
</comment>
<comment type="caution">
    <text evidence="10">The sequence shown here is derived from an EMBL/GenBank/DDBJ whole genome shotgun (WGS) entry which is preliminary data.</text>
</comment>
<evidence type="ECO:0000313" key="10">
    <source>
        <dbReference type="EMBL" id="EJW90553.1"/>
    </source>
</evidence>
<comment type="cofactor">
    <cofactor evidence="5">
        <name>Fe(2+)</name>
        <dbReference type="ChEBI" id="CHEBI:29033"/>
    </cofactor>
</comment>
<comment type="cofactor">
    <cofactor evidence="4">
        <name>Zn(2+)</name>
        <dbReference type="ChEBI" id="CHEBI:29105"/>
    </cofactor>
</comment>
<dbReference type="AlphaFoldDB" id="J9F7Z9"/>
<dbReference type="Pfam" id="PF00834">
    <property type="entry name" value="Ribul_P_3_epim"/>
    <property type="match status" value="1"/>
</dbReference>
<dbReference type="GO" id="GO:0005975">
    <property type="term" value="P:carbohydrate metabolic process"/>
    <property type="evidence" value="ECO:0007669"/>
    <property type="project" value="InterPro"/>
</dbReference>
<dbReference type="EMBL" id="AMCI01008765">
    <property type="protein sequence ID" value="EJW90553.1"/>
    <property type="molecule type" value="Genomic_DNA"/>
</dbReference>
<dbReference type="InterPro" id="IPR000056">
    <property type="entry name" value="Ribul_P_3_epim-like"/>
</dbReference>
<dbReference type="PIRSF" id="PIRSF001461">
    <property type="entry name" value="RPE"/>
    <property type="match status" value="1"/>
</dbReference>
<organism evidence="10">
    <name type="scientific">gut metagenome</name>
    <dbReference type="NCBI Taxonomy" id="749906"/>
    <lineage>
        <taxon>unclassified sequences</taxon>
        <taxon>metagenomes</taxon>
        <taxon>organismal metagenomes</taxon>
    </lineage>
</organism>
<dbReference type="GO" id="GO:0006098">
    <property type="term" value="P:pentose-phosphate shunt"/>
    <property type="evidence" value="ECO:0007669"/>
    <property type="project" value="InterPro"/>
</dbReference>
<reference evidence="10" key="1">
    <citation type="journal article" date="2012" name="PLoS ONE">
        <title>Gene sets for utilization of primary and secondary nutrition supplies in the distal gut of endangered iberian lynx.</title>
        <authorList>
            <person name="Alcaide M."/>
            <person name="Messina E."/>
            <person name="Richter M."/>
            <person name="Bargiela R."/>
            <person name="Peplies J."/>
            <person name="Huws S.A."/>
            <person name="Newbold C.J."/>
            <person name="Golyshin P.N."/>
            <person name="Simon M.A."/>
            <person name="Lopez G."/>
            <person name="Yakimov M.M."/>
            <person name="Ferrer M."/>
        </authorList>
    </citation>
    <scope>NUCLEOTIDE SEQUENCE</scope>
</reference>
<keyword evidence="9 10" id="KW-0413">Isomerase</keyword>
<evidence type="ECO:0000256" key="7">
    <source>
        <dbReference type="ARBA" id="ARBA00013188"/>
    </source>
</evidence>
<dbReference type="NCBIfam" id="TIGR01163">
    <property type="entry name" value="rpe"/>
    <property type="match status" value="1"/>
</dbReference>
<dbReference type="GO" id="GO:0004750">
    <property type="term" value="F:D-ribulose-phosphate 3-epimerase activity"/>
    <property type="evidence" value="ECO:0007669"/>
    <property type="project" value="UniProtKB-EC"/>
</dbReference>
<evidence type="ECO:0000256" key="2">
    <source>
        <dbReference type="ARBA" id="ARBA00001936"/>
    </source>
</evidence>
<dbReference type="GO" id="GO:0046872">
    <property type="term" value="F:metal ion binding"/>
    <property type="evidence" value="ECO:0007669"/>
    <property type="project" value="UniProtKB-KW"/>
</dbReference>
<dbReference type="SUPFAM" id="SSF51366">
    <property type="entry name" value="Ribulose-phoshate binding barrel"/>
    <property type="match status" value="1"/>
</dbReference>
<comment type="cofactor">
    <cofactor evidence="2">
        <name>Mn(2+)</name>
        <dbReference type="ChEBI" id="CHEBI:29035"/>
    </cofactor>
</comment>
<dbReference type="InterPro" id="IPR026019">
    <property type="entry name" value="Ribul_P_3_epim"/>
</dbReference>
<keyword evidence="8" id="KW-0479">Metal-binding</keyword>
<evidence type="ECO:0000256" key="6">
    <source>
        <dbReference type="ARBA" id="ARBA00009541"/>
    </source>
</evidence>
<evidence type="ECO:0000256" key="4">
    <source>
        <dbReference type="ARBA" id="ARBA00001947"/>
    </source>
</evidence>
<proteinExistence type="inferred from homology"/>
<dbReference type="InterPro" id="IPR013785">
    <property type="entry name" value="Aldolase_TIM"/>
</dbReference>
<protein>
    <recommendedName>
        <fullName evidence="7">ribulose-phosphate 3-epimerase</fullName>
        <ecNumber evidence="7">5.1.3.1</ecNumber>
    </recommendedName>
</protein>
<dbReference type="NCBIfam" id="NF004076">
    <property type="entry name" value="PRK05581.1-4"/>
    <property type="match status" value="1"/>
</dbReference>
<dbReference type="CDD" id="cd00429">
    <property type="entry name" value="RPE"/>
    <property type="match status" value="1"/>
</dbReference>
<dbReference type="PROSITE" id="PS01085">
    <property type="entry name" value="RIBUL_P_3_EPIMER_1"/>
    <property type="match status" value="1"/>
</dbReference>
<comment type="cofactor">
    <cofactor evidence="3">
        <name>Co(2+)</name>
        <dbReference type="ChEBI" id="CHEBI:48828"/>
    </cofactor>
</comment>
<dbReference type="InterPro" id="IPR011060">
    <property type="entry name" value="RibuloseP-bd_barrel"/>
</dbReference>
<dbReference type="PANTHER" id="PTHR11749">
    <property type="entry name" value="RIBULOSE-5-PHOSPHATE-3-EPIMERASE"/>
    <property type="match status" value="1"/>
</dbReference>
<gene>
    <name evidence="10" type="ORF">EVA_21342</name>
</gene>
<evidence type="ECO:0000256" key="3">
    <source>
        <dbReference type="ARBA" id="ARBA00001941"/>
    </source>
</evidence>
<name>J9F7Z9_9ZZZZ</name>